<sequence>MKYPMYSIRDSKVGFMTPTIDQNDAAAARNFEHAVYNVASLMNSHPADYALYRIGEFDIESGAVTGCLPEHVIDAVGVVK</sequence>
<dbReference type="InterPro" id="IPR046781">
    <property type="entry name" value="Phage_ORF5"/>
</dbReference>
<protein>
    <submittedName>
        <fullName evidence="1">DNA binding protein</fullName>
    </submittedName>
</protein>
<accession>A0A8S5M693</accession>
<evidence type="ECO:0000313" key="1">
    <source>
        <dbReference type="EMBL" id="DAD77724.1"/>
    </source>
</evidence>
<organism evidence="1">
    <name type="scientific">Microviridae sp. ct13s5</name>
    <dbReference type="NCBI Taxonomy" id="2826723"/>
    <lineage>
        <taxon>Viruses</taxon>
        <taxon>Monodnaviria</taxon>
        <taxon>Sangervirae</taxon>
        <taxon>Phixviricota</taxon>
        <taxon>Malgrandaviricetes</taxon>
        <taxon>Petitvirales</taxon>
        <taxon>Microviridae</taxon>
    </lineage>
</organism>
<dbReference type="EMBL" id="BK014832">
    <property type="protein sequence ID" value="DAD77724.1"/>
    <property type="molecule type" value="Genomic_DNA"/>
</dbReference>
<reference evidence="1" key="1">
    <citation type="journal article" date="2021" name="Proc. Natl. Acad. Sci. U.S.A.">
        <title>A Catalog of Tens of Thousands of Viruses from Human Metagenomes Reveals Hidden Associations with Chronic Diseases.</title>
        <authorList>
            <person name="Tisza M.J."/>
            <person name="Buck C.B."/>
        </authorList>
    </citation>
    <scope>NUCLEOTIDE SEQUENCE</scope>
    <source>
        <strain evidence="1">Ct13s5</strain>
    </source>
</reference>
<name>A0A8S5M693_9VIRU</name>
<dbReference type="Pfam" id="PF20577">
    <property type="entry name" value="Phage_ORF5"/>
    <property type="match status" value="1"/>
</dbReference>
<proteinExistence type="predicted"/>